<feature type="compositionally biased region" description="Polar residues" evidence="1">
    <location>
        <begin position="41"/>
        <end position="50"/>
    </location>
</feature>
<dbReference type="EMBL" id="AYSL01000009">
    <property type="protein sequence ID" value="KTF08358.1"/>
    <property type="molecule type" value="Genomic_DNA"/>
</dbReference>
<reference evidence="3" key="1">
    <citation type="submission" date="2013-11" db="EMBL/GenBank/DDBJ databases">
        <title>Microbial diversity, functional groups and degradation webs in Northern and Southern Mediterranean and Red Sea marine crude oil polluted sites.</title>
        <authorList>
            <person name="Daffonchio D."/>
            <person name="Mapelli F."/>
            <person name="Ferrer M."/>
            <person name="Richter M."/>
            <person name="Cherif A."/>
            <person name="Malkawi H.I."/>
            <person name="Yakimov M.M."/>
            <person name="Abdel-Fattah Y.R."/>
            <person name="Blaghen M."/>
            <person name="Golyshin P.N."/>
            <person name="Kalogerakis N."/>
            <person name="Boon N."/>
            <person name="Magagnini M."/>
            <person name="Fava F."/>
        </authorList>
    </citation>
    <scope>NUCLEOTIDE SEQUENCE</scope>
</reference>
<keyword evidence="2" id="KW-0472">Membrane</keyword>
<evidence type="ECO:0000256" key="1">
    <source>
        <dbReference type="SAM" id="MobiDB-lite"/>
    </source>
</evidence>
<feature type="region of interest" description="Disordered" evidence="1">
    <location>
        <begin position="41"/>
        <end position="63"/>
    </location>
</feature>
<evidence type="ECO:0000256" key="2">
    <source>
        <dbReference type="SAM" id="Phobius"/>
    </source>
</evidence>
<sequence>MEWILDNWLGILSVVLGILGLVLIKQYTSKKSHRAEISRNINSGKGSQYNAGRDINLNDTDKK</sequence>
<dbReference type="AlphaFoldDB" id="A0A1B6NY89"/>
<accession>A0A1B6NY89</accession>
<keyword evidence="2" id="KW-0812">Transmembrane</keyword>
<gene>
    <name evidence="3" type="ORF">MGSAQ_000133</name>
</gene>
<name>A0A1B6NY89_9ZZZZ</name>
<proteinExistence type="predicted"/>
<feature type="transmembrane region" description="Helical" evidence="2">
    <location>
        <begin position="6"/>
        <end position="24"/>
    </location>
</feature>
<protein>
    <submittedName>
        <fullName evidence="3">Uncharacterized protein</fullName>
    </submittedName>
</protein>
<organism evidence="3">
    <name type="scientific">marine sediment metagenome</name>
    <dbReference type="NCBI Taxonomy" id="412755"/>
    <lineage>
        <taxon>unclassified sequences</taxon>
        <taxon>metagenomes</taxon>
        <taxon>ecological metagenomes</taxon>
    </lineage>
</organism>
<comment type="caution">
    <text evidence="3">The sequence shown here is derived from an EMBL/GenBank/DDBJ whole genome shotgun (WGS) entry which is preliminary data.</text>
</comment>
<keyword evidence="2" id="KW-1133">Transmembrane helix</keyword>
<evidence type="ECO:0000313" key="3">
    <source>
        <dbReference type="EMBL" id="KTF08358.1"/>
    </source>
</evidence>